<feature type="domain" description="UbiC transcription regulator-associated" evidence="1">
    <location>
        <begin position="119"/>
        <end position="261"/>
    </location>
</feature>
<accession>A0A402B6T2</accession>
<evidence type="ECO:0000313" key="3">
    <source>
        <dbReference type="Proteomes" id="UP000287171"/>
    </source>
</evidence>
<evidence type="ECO:0000313" key="2">
    <source>
        <dbReference type="EMBL" id="GCE27054.1"/>
    </source>
</evidence>
<dbReference type="SMART" id="SM00866">
    <property type="entry name" value="UTRA"/>
    <property type="match status" value="1"/>
</dbReference>
<dbReference type="AlphaFoldDB" id="A0A402B6T2"/>
<dbReference type="InterPro" id="IPR028978">
    <property type="entry name" value="Chorismate_lyase_/UTRA_dom_sf"/>
</dbReference>
<organism evidence="2 3">
    <name type="scientific">Dictyobacter alpinus</name>
    <dbReference type="NCBI Taxonomy" id="2014873"/>
    <lineage>
        <taxon>Bacteria</taxon>
        <taxon>Bacillati</taxon>
        <taxon>Chloroflexota</taxon>
        <taxon>Ktedonobacteria</taxon>
        <taxon>Ktedonobacterales</taxon>
        <taxon>Dictyobacteraceae</taxon>
        <taxon>Dictyobacter</taxon>
    </lineage>
</organism>
<dbReference type="RefSeq" id="WP_126627440.1">
    <property type="nucleotide sequence ID" value="NZ_BIFT01000001.1"/>
</dbReference>
<dbReference type="Pfam" id="PF07702">
    <property type="entry name" value="UTRA"/>
    <property type="match status" value="1"/>
</dbReference>
<sequence>MRGPSSQDILNTPPPELRMGAKATKAYLDMRKKILAGEYQVDQQLIPKEIEETYQINNNSTQLLILRLAMEGLIKVLPIKERAWPNNAAINEYRIADMNIRHRILSNRQGGFTLDISQGIQQPAIKEVKTLKVEYADEEVANLLDIEPGDKVVFYRTLQKLDKDTVIAISDTYIPFWIVDALPELEKPTTSLYQTMRQLGKKPTWCTETVDIVQASSLERVEFRLSPDDPSALIKIVRRVFNDDGQPLSVDFLTDRGDLYRLKYSFPLYADSIPEIMRGR</sequence>
<dbReference type="OrthoDB" id="155443at2"/>
<dbReference type="SUPFAM" id="SSF64288">
    <property type="entry name" value="Chorismate lyase-like"/>
    <property type="match status" value="1"/>
</dbReference>
<proteinExistence type="predicted"/>
<dbReference type="Gene3D" id="3.40.1410.10">
    <property type="entry name" value="Chorismate lyase-like"/>
    <property type="match status" value="1"/>
</dbReference>
<name>A0A402B6T2_9CHLR</name>
<gene>
    <name evidence="2" type="ORF">KDA_25380</name>
</gene>
<dbReference type="Proteomes" id="UP000287171">
    <property type="component" value="Unassembled WGS sequence"/>
</dbReference>
<dbReference type="InterPro" id="IPR011663">
    <property type="entry name" value="UTRA"/>
</dbReference>
<keyword evidence="3" id="KW-1185">Reference proteome</keyword>
<evidence type="ECO:0000259" key="1">
    <source>
        <dbReference type="SMART" id="SM00866"/>
    </source>
</evidence>
<dbReference type="GO" id="GO:0006355">
    <property type="term" value="P:regulation of DNA-templated transcription"/>
    <property type="evidence" value="ECO:0007669"/>
    <property type="project" value="InterPro"/>
</dbReference>
<reference evidence="3" key="1">
    <citation type="submission" date="2018-12" db="EMBL/GenBank/DDBJ databases">
        <title>Tengunoibacter tsumagoiensis gen. nov., sp. nov., Dictyobacter kobayashii sp. nov., D. alpinus sp. nov., and D. joshuensis sp. nov. and description of Dictyobacteraceae fam. nov. within the order Ktedonobacterales isolated from Tengu-no-mugimeshi.</title>
        <authorList>
            <person name="Wang C.M."/>
            <person name="Zheng Y."/>
            <person name="Sakai Y."/>
            <person name="Toyoda A."/>
            <person name="Minakuchi Y."/>
            <person name="Abe K."/>
            <person name="Yokota A."/>
            <person name="Yabe S."/>
        </authorList>
    </citation>
    <scope>NUCLEOTIDE SEQUENCE [LARGE SCALE GENOMIC DNA]</scope>
    <source>
        <strain evidence="3">Uno16</strain>
    </source>
</reference>
<dbReference type="EMBL" id="BIFT01000001">
    <property type="protein sequence ID" value="GCE27054.1"/>
    <property type="molecule type" value="Genomic_DNA"/>
</dbReference>
<protein>
    <recommendedName>
        <fullName evidence="1">UbiC transcription regulator-associated domain-containing protein</fullName>
    </recommendedName>
</protein>
<dbReference type="GO" id="GO:0003677">
    <property type="term" value="F:DNA binding"/>
    <property type="evidence" value="ECO:0007669"/>
    <property type="project" value="InterPro"/>
</dbReference>
<comment type="caution">
    <text evidence="2">The sequence shown here is derived from an EMBL/GenBank/DDBJ whole genome shotgun (WGS) entry which is preliminary data.</text>
</comment>